<name>A0A2M7IKM6_9BACT</name>
<gene>
    <name evidence="1" type="ORF">COZ92_00615</name>
</gene>
<proteinExistence type="predicted"/>
<evidence type="ECO:0000313" key="1">
    <source>
        <dbReference type="EMBL" id="PIW90498.1"/>
    </source>
</evidence>
<evidence type="ECO:0000313" key="2">
    <source>
        <dbReference type="Proteomes" id="UP000229238"/>
    </source>
</evidence>
<dbReference type="Proteomes" id="UP000229238">
    <property type="component" value="Unassembled WGS sequence"/>
</dbReference>
<protein>
    <submittedName>
        <fullName evidence="1">Uncharacterized protein</fullName>
    </submittedName>
</protein>
<sequence>MELEVGQIIRVGFKEGKAPEEAKVLGRVKYYTYIEYLIEIGGKRFWLEAGADWRLWKKAKLPFKVPNLRKFLGEIKDIKELLGERWETLGDLYVGEIGFARALRTEGETEGIKAGDKLMYIEGMLMIKTEEGFNLGVIELYDDEIEYSEGKEVVVT</sequence>
<reference evidence="2" key="1">
    <citation type="submission" date="2017-09" db="EMBL/GenBank/DDBJ databases">
        <title>Depth-based differentiation of microbial function through sediment-hosted aquifers and enrichment of novel symbionts in the deep terrestrial subsurface.</title>
        <authorList>
            <person name="Probst A.J."/>
            <person name="Ladd B."/>
            <person name="Jarett J.K."/>
            <person name="Geller-Mcgrath D.E."/>
            <person name="Sieber C.M.K."/>
            <person name="Emerson J.B."/>
            <person name="Anantharaman K."/>
            <person name="Thomas B.C."/>
            <person name="Malmstrom R."/>
            <person name="Stieglmeier M."/>
            <person name="Klingl A."/>
            <person name="Woyke T."/>
            <person name="Ryan C.M."/>
            <person name="Banfield J.F."/>
        </authorList>
    </citation>
    <scope>NUCLEOTIDE SEQUENCE [LARGE SCALE GENOMIC DNA]</scope>
</reference>
<dbReference type="EMBL" id="PFHH01000012">
    <property type="protein sequence ID" value="PIW90498.1"/>
    <property type="molecule type" value="Genomic_DNA"/>
</dbReference>
<comment type="caution">
    <text evidence="1">The sequence shown here is derived from an EMBL/GenBank/DDBJ whole genome shotgun (WGS) entry which is preliminary data.</text>
</comment>
<organism evidence="1 2">
    <name type="scientific">Candidatus Nealsonbacteria bacterium CG_4_8_14_3_um_filter_40_11</name>
    <dbReference type="NCBI Taxonomy" id="1974690"/>
    <lineage>
        <taxon>Bacteria</taxon>
        <taxon>Candidatus Nealsoniibacteriota</taxon>
    </lineage>
</organism>
<dbReference type="AlphaFoldDB" id="A0A2M7IKM6"/>
<accession>A0A2M7IKM6</accession>